<evidence type="ECO:0000256" key="3">
    <source>
        <dbReference type="SAM" id="MobiDB-lite"/>
    </source>
</evidence>
<comment type="caution">
    <text evidence="5">The sequence shown here is derived from an EMBL/GenBank/DDBJ whole genome shotgun (WGS) entry which is preliminary data.</text>
</comment>
<reference evidence="5 6" key="1">
    <citation type="journal article" date="2024" name="Science">
        <title>Giant polyketide synthase enzymes in the biosynthesis of giant marine polyether toxins.</title>
        <authorList>
            <person name="Fallon T.R."/>
            <person name="Shende V.V."/>
            <person name="Wierzbicki I.H."/>
            <person name="Pendleton A.L."/>
            <person name="Watervoot N.F."/>
            <person name="Auber R.P."/>
            <person name="Gonzalez D.J."/>
            <person name="Wisecaver J.H."/>
            <person name="Moore B.S."/>
        </authorList>
    </citation>
    <scope>NUCLEOTIDE SEQUENCE [LARGE SCALE GENOMIC DNA]</scope>
    <source>
        <strain evidence="5 6">12B1</strain>
    </source>
</reference>
<dbReference type="AlphaFoldDB" id="A0AB34K0Y8"/>
<dbReference type="GO" id="GO:0003755">
    <property type="term" value="F:peptidyl-prolyl cis-trans isomerase activity"/>
    <property type="evidence" value="ECO:0007669"/>
    <property type="project" value="UniProtKB-KW"/>
</dbReference>
<dbReference type="InterPro" id="IPR001179">
    <property type="entry name" value="PPIase_FKBP_dom"/>
</dbReference>
<dbReference type="EC" id="5.2.1.8" evidence="1"/>
<dbReference type="Pfam" id="PF00254">
    <property type="entry name" value="FKBP_C"/>
    <property type="match status" value="1"/>
</dbReference>
<dbReference type="SUPFAM" id="SSF54534">
    <property type="entry name" value="FKBP-like"/>
    <property type="match status" value="1"/>
</dbReference>
<keyword evidence="1" id="KW-0413">Isomerase</keyword>
<evidence type="ECO:0000256" key="2">
    <source>
        <dbReference type="SAM" id="Coils"/>
    </source>
</evidence>
<dbReference type="InterPro" id="IPR043368">
    <property type="entry name" value="FKBP3"/>
</dbReference>
<evidence type="ECO:0000313" key="5">
    <source>
        <dbReference type="EMBL" id="KAL1528284.1"/>
    </source>
</evidence>
<dbReference type="EMBL" id="JBGBPQ010000002">
    <property type="protein sequence ID" value="KAL1528284.1"/>
    <property type="molecule type" value="Genomic_DNA"/>
</dbReference>
<dbReference type="PROSITE" id="PS50059">
    <property type="entry name" value="FKBP_PPIASE"/>
    <property type="match status" value="1"/>
</dbReference>
<feature type="domain" description="PPIase FKBP-type" evidence="4">
    <location>
        <begin position="130"/>
        <end position="237"/>
    </location>
</feature>
<evidence type="ECO:0000256" key="1">
    <source>
        <dbReference type="PROSITE-ProRule" id="PRU00277"/>
    </source>
</evidence>
<dbReference type="Gene3D" id="3.10.50.40">
    <property type="match status" value="1"/>
</dbReference>
<evidence type="ECO:0000313" key="6">
    <source>
        <dbReference type="Proteomes" id="UP001515480"/>
    </source>
</evidence>
<dbReference type="Proteomes" id="UP001515480">
    <property type="component" value="Unassembled WGS sequence"/>
</dbReference>
<sequence>MGDDIIAETERKLAALNARLPELEGKAHKKERTALNKEIYALENDEAYIRAKKGALQQERAEAAAQDDEAHARRLREEEEARVKAEEEAEARAKAKAEAEAAAVAEDDGECHIEVTQLKKGDEKTRPARGDYVQCTYTGVFAAGTTHGGKDYSGAQFDSTWDSKLKKHKPLHFQHFGGKAIRGWDEALKNMSLGEKVDVTIGPKWAYRKTGIQDDEGVYIVPPNATLCFQMQLVGVRDTKLQDESLQWGKVG</sequence>
<accession>A0AB34K0Y8</accession>
<dbReference type="InterPro" id="IPR046357">
    <property type="entry name" value="PPIase_dom_sf"/>
</dbReference>
<comment type="catalytic activity">
    <reaction evidence="1">
        <text>[protein]-peptidylproline (omega=180) = [protein]-peptidylproline (omega=0)</text>
        <dbReference type="Rhea" id="RHEA:16237"/>
        <dbReference type="Rhea" id="RHEA-COMP:10747"/>
        <dbReference type="Rhea" id="RHEA-COMP:10748"/>
        <dbReference type="ChEBI" id="CHEBI:83833"/>
        <dbReference type="ChEBI" id="CHEBI:83834"/>
        <dbReference type="EC" id="5.2.1.8"/>
    </reaction>
</comment>
<name>A0AB34K0Y8_PRYPA</name>
<keyword evidence="6" id="KW-1185">Reference proteome</keyword>
<dbReference type="PANTHER" id="PTHR46493:SF1">
    <property type="entry name" value="PEPTIDYL-PROLYL CIS-TRANS ISOMERASE FKBP3"/>
    <property type="match status" value="1"/>
</dbReference>
<keyword evidence="1" id="KW-0697">Rotamase</keyword>
<organism evidence="5 6">
    <name type="scientific">Prymnesium parvum</name>
    <name type="common">Toxic golden alga</name>
    <dbReference type="NCBI Taxonomy" id="97485"/>
    <lineage>
        <taxon>Eukaryota</taxon>
        <taxon>Haptista</taxon>
        <taxon>Haptophyta</taxon>
        <taxon>Prymnesiophyceae</taxon>
        <taxon>Prymnesiales</taxon>
        <taxon>Prymnesiaceae</taxon>
        <taxon>Prymnesium</taxon>
    </lineage>
</organism>
<protein>
    <recommendedName>
        <fullName evidence="1">peptidylprolyl isomerase</fullName>
        <ecNumber evidence="1">5.2.1.8</ecNumber>
    </recommendedName>
</protein>
<feature type="region of interest" description="Disordered" evidence="3">
    <location>
        <begin position="59"/>
        <end position="92"/>
    </location>
</feature>
<feature type="coiled-coil region" evidence="2">
    <location>
        <begin position="6"/>
        <end position="33"/>
    </location>
</feature>
<feature type="compositionally biased region" description="Basic and acidic residues" evidence="3">
    <location>
        <begin position="68"/>
        <end position="92"/>
    </location>
</feature>
<keyword evidence="2" id="KW-0175">Coiled coil</keyword>
<proteinExistence type="predicted"/>
<dbReference type="PANTHER" id="PTHR46493">
    <property type="entry name" value="PEPTIDYL-PROLYL CIS-TRANS ISOMERASE FKBP3"/>
    <property type="match status" value="1"/>
</dbReference>
<gene>
    <name evidence="5" type="ORF">AB1Y20_009641</name>
</gene>
<evidence type="ECO:0000259" key="4">
    <source>
        <dbReference type="PROSITE" id="PS50059"/>
    </source>
</evidence>